<name>A0A8S2NJS5_9BILA</name>
<evidence type="ECO:0000313" key="3">
    <source>
        <dbReference type="Proteomes" id="UP000682733"/>
    </source>
</evidence>
<gene>
    <name evidence="1" type="ORF">OVA965_LOCUS23646</name>
    <name evidence="2" type="ORF">TMI583_LOCUS24363</name>
</gene>
<proteinExistence type="predicted"/>
<comment type="caution">
    <text evidence="2">The sequence shown here is derived from an EMBL/GenBank/DDBJ whole genome shotgun (WGS) entry which is preliminary data.</text>
</comment>
<evidence type="ECO:0000313" key="1">
    <source>
        <dbReference type="EMBL" id="CAF1193920.1"/>
    </source>
</evidence>
<dbReference type="AlphaFoldDB" id="A0A8S2NJS5"/>
<evidence type="ECO:0000313" key="2">
    <source>
        <dbReference type="EMBL" id="CAF4004140.1"/>
    </source>
</evidence>
<dbReference type="EMBL" id="CAJNOK010013885">
    <property type="protein sequence ID" value="CAF1193920.1"/>
    <property type="molecule type" value="Genomic_DNA"/>
</dbReference>
<protein>
    <submittedName>
        <fullName evidence="2">Uncharacterized protein</fullName>
    </submittedName>
</protein>
<dbReference type="Proteomes" id="UP000677228">
    <property type="component" value="Unassembled WGS sequence"/>
</dbReference>
<sequence>MTKDLELAQKMNELRDRTNELGNFVAKLKEKSEKPVAMEQLDAFGALSDFPLLSMEQLNDLTFGIFQLKQAKSYTIEHLSADGQYVVKVGKQRPDLIKAKIQSRHKNLTEFFEDTS</sequence>
<organism evidence="2 3">
    <name type="scientific">Didymodactylos carnosus</name>
    <dbReference type="NCBI Taxonomy" id="1234261"/>
    <lineage>
        <taxon>Eukaryota</taxon>
        <taxon>Metazoa</taxon>
        <taxon>Spiralia</taxon>
        <taxon>Gnathifera</taxon>
        <taxon>Rotifera</taxon>
        <taxon>Eurotatoria</taxon>
        <taxon>Bdelloidea</taxon>
        <taxon>Philodinida</taxon>
        <taxon>Philodinidae</taxon>
        <taxon>Didymodactylos</taxon>
    </lineage>
</organism>
<accession>A0A8S2NJS5</accession>
<dbReference type="Proteomes" id="UP000682733">
    <property type="component" value="Unassembled WGS sequence"/>
</dbReference>
<dbReference type="EMBL" id="CAJOBA010035414">
    <property type="protein sequence ID" value="CAF4004140.1"/>
    <property type="molecule type" value="Genomic_DNA"/>
</dbReference>
<reference evidence="2" key="1">
    <citation type="submission" date="2021-02" db="EMBL/GenBank/DDBJ databases">
        <authorList>
            <person name="Nowell W R."/>
        </authorList>
    </citation>
    <scope>NUCLEOTIDE SEQUENCE</scope>
</reference>